<protein>
    <submittedName>
        <fullName evidence="1">Uncharacterized protein</fullName>
    </submittedName>
</protein>
<reference evidence="1" key="1">
    <citation type="submission" date="2019-08" db="EMBL/GenBank/DDBJ databases">
        <authorList>
            <person name="Kucharzyk K."/>
            <person name="Murdoch R.W."/>
            <person name="Higgins S."/>
            <person name="Loffler F."/>
        </authorList>
    </citation>
    <scope>NUCLEOTIDE SEQUENCE</scope>
</reference>
<dbReference type="AlphaFoldDB" id="A0A645I640"/>
<sequence length="125" mass="13771">MHSGHELSFVYDVADLYKADITIPLAFQVVGELQGTWSSDADEAPSMESGFDDLPGITRRRVRDAISDGKILARCTRDIRSLLLPDDPIEEDEKDAVVLTLWDEKVGRVAAGANYSDGTPDEVDF</sequence>
<evidence type="ECO:0000313" key="1">
    <source>
        <dbReference type="EMBL" id="MPN46262.1"/>
    </source>
</evidence>
<comment type="caution">
    <text evidence="1">The sequence shown here is derived from an EMBL/GenBank/DDBJ whole genome shotgun (WGS) entry which is preliminary data.</text>
</comment>
<organism evidence="1">
    <name type="scientific">bioreactor metagenome</name>
    <dbReference type="NCBI Taxonomy" id="1076179"/>
    <lineage>
        <taxon>unclassified sequences</taxon>
        <taxon>metagenomes</taxon>
        <taxon>ecological metagenomes</taxon>
    </lineage>
</organism>
<name>A0A645I640_9ZZZZ</name>
<dbReference type="EMBL" id="VSSQ01106786">
    <property type="protein sequence ID" value="MPN46262.1"/>
    <property type="molecule type" value="Genomic_DNA"/>
</dbReference>
<proteinExistence type="predicted"/>
<dbReference type="Gene3D" id="1.20.120.920">
    <property type="entry name" value="CRISPR-associated endonuclease Cas1, C-terminal domain"/>
    <property type="match status" value="1"/>
</dbReference>
<gene>
    <name evidence="1" type="ORF">SDC9_193847</name>
</gene>
<accession>A0A645I640</accession>
<dbReference type="InterPro" id="IPR042206">
    <property type="entry name" value="CRISPR-assoc_Cas1_C"/>
</dbReference>